<protein>
    <submittedName>
        <fullName evidence="1">Uncharacterized protein</fullName>
    </submittedName>
</protein>
<sequence length="30" mass="3544">MTNSGHLWNFSYICINMHKIERTCDLTCVL</sequence>
<accession>Q7RRT7</accession>
<dbReference type="InParanoid" id="Q7RRT7"/>
<keyword evidence="2" id="KW-1185">Reference proteome</keyword>
<evidence type="ECO:0000313" key="2">
    <source>
        <dbReference type="Proteomes" id="UP000008553"/>
    </source>
</evidence>
<dbReference type="AlphaFoldDB" id="Q7RRT7"/>
<reference evidence="1 2" key="1">
    <citation type="journal article" date="2002" name="Nature">
        <title>Genome sequence and comparative analysis of the model rodent malaria parasite Plasmodium yoelii yoelii.</title>
        <authorList>
            <person name="Carlton J.M."/>
            <person name="Angiuoli S.V."/>
            <person name="Suh B.B."/>
            <person name="Kooij T.W."/>
            <person name="Pertea M."/>
            <person name="Silva J.C."/>
            <person name="Ermolaeva M.D."/>
            <person name="Allen J.E."/>
            <person name="Selengut J.D."/>
            <person name="Koo H.L."/>
            <person name="Peterson J.D."/>
            <person name="Pop M."/>
            <person name="Kosack D.S."/>
            <person name="Shumway M.F."/>
            <person name="Bidwell S.L."/>
            <person name="Shallom S.J."/>
            <person name="van Aken S.E."/>
            <person name="Riedmuller S.B."/>
            <person name="Feldblyum T.V."/>
            <person name="Cho J.K."/>
            <person name="Quackenbush J."/>
            <person name="Sedegah M."/>
            <person name="Shoaibi A."/>
            <person name="Cummings L.M."/>
            <person name="Florens L."/>
            <person name="Yates J.R."/>
            <person name="Raine J.D."/>
            <person name="Sinden R.E."/>
            <person name="Harris M.A."/>
            <person name="Cunningham D.A."/>
            <person name="Preiser P.R."/>
            <person name="Bergman L.W."/>
            <person name="Vaidya A.B."/>
            <person name="van Lin L.H."/>
            <person name="Janse C.J."/>
            <person name="Waters A.P."/>
            <person name="Smith H.O."/>
            <person name="White O.R."/>
            <person name="Salzberg S.L."/>
            <person name="Venter J.C."/>
            <person name="Fraser C.M."/>
            <person name="Hoffman S.L."/>
            <person name="Gardner M.J."/>
            <person name="Carucci D.J."/>
        </authorList>
    </citation>
    <scope>NUCLEOTIDE SEQUENCE [LARGE SCALE GENOMIC DNA]</scope>
    <source>
        <strain evidence="1 2">17XNL</strain>
    </source>
</reference>
<organism evidence="1 2">
    <name type="scientific">Plasmodium yoelii yoelii</name>
    <dbReference type="NCBI Taxonomy" id="73239"/>
    <lineage>
        <taxon>Eukaryota</taxon>
        <taxon>Sar</taxon>
        <taxon>Alveolata</taxon>
        <taxon>Apicomplexa</taxon>
        <taxon>Aconoidasida</taxon>
        <taxon>Haemosporida</taxon>
        <taxon>Plasmodiidae</taxon>
        <taxon>Plasmodium</taxon>
        <taxon>Plasmodium (Vinckeia)</taxon>
    </lineage>
</organism>
<proteinExistence type="predicted"/>
<evidence type="ECO:0000313" key="1">
    <source>
        <dbReference type="EMBL" id="EAA17410.1"/>
    </source>
</evidence>
<dbReference type="PaxDb" id="73239-Q7RRT7"/>
<comment type="caution">
    <text evidence="1">The sequence shown here is derived from an EMBL/GenBank/DDBJ whole genome shotgun (WGS) entry which is preliminary data.</text>
</comment>
<gene>
    <name evidence="1" type="ORF">PY00630</name>
</gene>
<name>Q7RRT7_PLAYO</name>
<dbReference type="EMBL" id="AABL01000170">
    <property type="protein sequence ID" value="EAA17410.1"/>
    <property type="molecule type" value="Genomic_DNA"/>
</dbReference>
<dbReference type="Proteomes" id="UP000008553">
    <property type="component" value="Unassembled WGS sequence"/>
</dbReference>